<evidence type="ECO:0000313" key="2">
    <source>
        <dbReference type="EMBL" id="MED6159308.1"/>
    </source>
</evidence>
<evidence type="ECO:0000256" key="1">
    <source>
        <dbReference type="SAM" id="MobiDB-lite"/>
    </source>
</evidence>
<sequence length="126" mass="13934">MTETLLGEGKFLCSFSLTFTVETIACDRCVLPLEKARKRKKKKPMIASISQDEEMNFSQFATLPHDATATPNPFVAPSTPPAPPPPARFRMKQLIVRSPTANTANSKDLQAFLLMPTSGFKPPRKI</sequence>
<gene>
    <name evidence="2" type="ORF">PIB30_041158</name>
</gene>
<feature type="compositionally biased region" description="Pro residues" evidence="1">
    <location>
        <begin position="78"/>
        <end position="87"/>
    </location>
</feature>
<reference evidence="2 3" key="1">
    <citation type="journal article" date="2023" name="Plants (Basel)">
        <title>Bridging the Gap: Combining Genomics and Transcriptomics Approaches to Understand Stylosanthes scabra, an Orphan Legume from the Brazilian Caatinga.</title>
        <authorList>
            <person name="Ferreira-Neto J.R.C."/>
            <person name="da Silva M.D."/>
            <person name="Binneck E."/>
            <person name="de Melo N.F."/>
            <person name="da Silva R.H."/>
            <person name="de Melo A.L.T.M."/>
            <person name="Pandolfi V."/>
            <person name="Bustamante F.O."/>
            <person name="Brasileiro-Vidal A.C."/>
            <person name="Benko-Iseppon A.M."/>
        </authorList>
    </citation>
    <scope>NUCLEOTIDE SEQUENCE [LARGE SCALE GENOMIC DNA]</scope>
    <source>
        <tissue evidence="2">Leaves</tissue>
    </source>
</reference>
<feature type="region of interest" description="Disordered" evidence="1">
    <location>
        <begin position="68"/>
        <end position="88"/>
    </location>
</feature>
<protein>
    <submittedName>
        <fullName evidence="2">Uncharacterized protein</fullName>
    </submittedName>
</protein>
<organism evidence="2 3">
    <name type="scientific">Stylosanthes scabra</name>
    <dbReference type="NCBI Taxonomy" id="79078"/>
    <lineage>
        <taxon>Eukaryota</taxon>
        <taxon>Viridiplantae</taxon>
        <taxon>Streptophyta</taxon>
        <taxon>Embryophyta</taxon>
        <taxon>Tracheophyta</taxon>
        <taxon>Spermatophyta</taxon>
        <taxon>Magnoliopsida</taxon>
        <taxon>eudicotyledons</taxon>
        <taxon>Gunneridae</taxon>
        <taxon>Pentapetalae</taxon>
        <taxon>rosids</taxon>
        <taxon>fabids</taxon>
        <taxon>Fabales</taxon>
        <taxon>Fabaceae</taxon>
        <taxon>Papilionoideae</taxon>
        <taxon>50 kb inversion clade</taxon>
        <taxon>dalbergioids sensu lato</taxon>
        <taxon>Dalbergieae</taxon>
        <taxon>Pterocarpus clade</taxon>
        <taxon>Stylosanthes</taxon>
    </lineage>
</organism>
<dbReference type="EMBL" id="JASCZI010121055">
    <property type="protein sequence ID" value="MED6159308.1"/>
    <property type="molecule type" value="Genomic_DNA"/>
</dbReference>
<dbReference type="Proteomes" id="UP001341840">
    <property type="component" value="Unassembled WGS sequence"/>
</dbReference>
<evidence type="ECO:0000313" key="3">
    <source>
        <dbReference type="Proteomes" id="UP001341840"/>
    </source>
</evidence>
<keyword evidence="3" id="KW-1185">Reference proteome</keyword>
<comment type="caution">
    <text evidence="2">The sequence shown here is derived from an EMBL/GenBank/DDBJ whole genome shotgun (WGS) entry which is preliminary data.</text>
</comment>
<proteinExistence type="predicted"/>
<name>A0ABU6UGW4_9FABA</name>
<accession>A0ABU6UGW4</accession>